<feature type="compositionally biased region" description="Pro residues" evidence="4">
    <location>
        <begin position="382"/>
        <end position="391"/>
    </location>
</feature>
<reference evidence="7" key="1">
    <citation type="submission" date="2023-07" db="EMBL/GenBank/DDBJ databases">
        <title>30 novel species of actinomycetes from the DSMZ collection.</title>
        <authorList>
            <person name="Nouioui I."/>
        </authorList>
    </citation>
    <scope>NUCLEOTIDE SEQUENCE [LARGE SCALE GENOMIC DNA]</scope>
    <source>
        <strain evidence="7">DSM 44918</strain>
    </source>
</reference>
<feature type="domain" description="RNA polymerase sigma-70 region 2" evidence="5">
    <location>
        <begin position="30"/>
        <end position="96"/>
    </location>
</feature>
<dbReference type="EMBL" id="JAVREM010000058">
    <property type="protein sequence ID" value="MDT0322245.1"/>
    <property type="molecule type" value="Genomic_DNA"/>
</dbReference>
<protein>
    <submittedName>
        <fullName evidence="6">Sigma-70 family RNA polymerase sigma factor</fullName>
    </submittedName>
</protein>
<evidence type="ECO:0000256" key="2">
    <source>
        <dbReference type="ARBA" id="ARBA00023082"/>
    </source>
</evidence>
<evidence type="ECO:0000313" key="6">
    <source>
        <dbReference type="EMBL" id="MDT0322245.1"/>
    </source>
</evidence>
<feature type="compositionally biased region" description="Basic and acidic residues" evidence="4">
    <location>
        <begin position="394"/>
        <end position="408"/>
    </location>
</feature>
<keyword evidence="3" id="KW-0804">Transcription</keyword>
<sequence length="592" mass="63099">MRGTTRHDRLPNAAMVEAARAGDERALEELAHAYLPLVYNVVGRALNGHPDVDDLVQETMLRVTRGMAGLKEPERFRSWLVAIAMHQIRDWWRGSRSSSVTVALPEAADVEDPHGDFVDLTILRLRLTGQRRETAEATRWLDREERMLLTLWWQEVAGQLTRAELAEATGVSVAHAGVRVQRLRDRLDVARRVVRALAGRPRCSGLTVAVEGWDGRPTALWRKRLARHVRDCELCAGRSADLAPVEGLLTGLGLVPLPAGFLFSSELLAGAGTSATGGVAAKGGGVAKLVGPLTAKPAALATLGVAGLAVGVALYAVVLPPANDGSEEPVTNGPTATVTAAGSPTPDPADPSDSDAPPDAPPPESASQDAVYGQTVDAAEPAPDPGTPPARLPARPEGRPVAAEDGRYRDASGGGYLMVYRDQYVVLSGQGYVRVSYELGSDGRRGDMVMPTWTGLTGRIFHVASGGGHRMDDAVPGAPSDTTWMGAPDTGYTRLPDGAQQMWQHEYFYLDGSVVLTQHERGSDYNLLIQPVSHPDIEADVNTAPGTAEGVVRYGVVRDTGGDDAPVPQYLTRERPADPVAEVPQRSEVGPE</sequence>
<keyword evidence="7" id="KW-1185">Reference proteome</keyword>
<keyword evidence="2" id="KW-0731">Sigma factor</keyword>
<dbReference type="PANTHER" id="PTHR43133:SF51">
    <property type="entry name" value="RNA POLYMERASE SIGMA FACTOR"/>
    <property type="match status" value="1"/>
</dbReference>
<dbReference type="RefSeq" id="WP_311602766.1">
    <property type="nucleotide sequence ID" value="NZ_JAVREM010000058.1"/>
</dbReference>
<name>A0ABU2LXB8_9ACTN</name>
<gene>
    <name evidence="6" type="ORF">RNC47_28370</name>
</gene>
<keyword evidence="1" id="KW-0805">Transcription regulation</keyword>
<evidence type="ECO:0000259" key="5">
    <source>
        <dbReference type="Pfam" id="PF04542"/>
    </source>
</evidence>
<proteinExistence type="predicted"/>
<feature type="region of interest" description="Disordered" evidence="4">
    <location>
        <begin position="324"/>
        <end position="408"/>
    </location>
</feature>
<evidence type="ECO:0000313" key="7">
    <source>
        <dbReference type="Proteomes" id="UP001183420"/>
    </source>
</evidence>
<dbReference type="Pfam" id="PF04542">
    <property type="entry name" value="Sigma70_r2"/>
    <property type="match status" value="1"/>
</dbReference>
<dbReference type="InterPro" id="IPR007627">
    <property type="entry name" value="RNA_pol_sigma70_r2"/>
</dbReference>
<dbReference type="PANTHER" id="PTHR43133">
    <property type="entry name" value="RNA POLYMERASE ECF-TYPE SIGMA FACTO"/>
    <property type="match status" value="1"/>
</dbReference>
<dbReference type="SUPFAM" id="SSF88946">
    <property type="entry name" value="Sigma2 domain of RNA polymerase sigma factors"/>
    <property type="match status" value="1"/>
</dbReference>
<dbReference type="NCBIfam" id="TIGR02937">
    <property type="entry name" value="sigma70-ECF"/>
    <property type="match status" value="1"/>
</dbReference>
<dbReference type="Gene3D" id="1.10.1740.10">
    <property type="match status" value="1"/>
</dbReference>
<dbReference type="InterPro" id="IPR039425">
    <property type="entry name" value="RNA_pol_sigma-70-like"/>
</dbReference>
<feature type="region of interest" description="Disordered" evidence="4">
    <location>
        <begin position="559"/>
        <end position="592"/>
    </location>
</feature>
<comment type="caution">
    <text evidence="6">The sequence shown here is derived from an EMBL/GenBank/DDBJ whole genome shotgun (WGS) entry which is preliminary data.</text>
</comment>
<dbReference type="Proteomes" id="UP001183420">
    <property type="component" value="Unassembled WGS sequence"/>
</dbReference>
<dbReference type="InterPro" id="IPR014284">
    <property type="entry name" value="RNA_pol_sigma-70_dom"/>
</dbReference>
<evidence type="ECO:0000256" key="3">
    <source>
        <dbReference type="ARBA" id="ARBA00023163"/>
    </source>
</evidence>
<evidence type="ECO:0000256" key="1">
    <source>
        <dbReference type="ARBA" id="ARBA00023015"/>
    </source>
</evidence>
<organism evidence="6 7">
    <name type="scientific">Streptomyces millisiae</name>
    <dbReference type="NCBI Taxonomy" id="3075542"/>
    <lineage>
        <taxon>Bacteria</taxon>
        <taxon>Bacillati</taxon>
        <taxon>Actinomycetota</taxon>
        <taxon>Actinomycetes</taxon>
        <taxon>Kitasatosporales</taxon>
        <taxon>Streptomycetaceae</taxon>
        <taxon>Streptomyces</taxon>
    </lineage>
</organism>
<evidence type="ECO:0000256" key="4">
    <source>
        <dbReference type="SAM" id="MobiDB-lite"/>
    </source>
</evidence>
<dbReference type="InterPro" id="IPR013325">
    <property type="entry name" value="RNA_pol_sigma_r2"/>
</dbReference>
<accession>A0ABU2LXB8</accession>